<evidence type="ECO:0000313" key="3">
    <source>
        <dbReference type="EMBL" id="MEZ0494094.1"/>
    </source>
</evidence>
<keyword evidence="2" id="KW-0812">Transmembrane</keyword>
<dbReference type="RefSeq" id="WP_370720327.1">
    <property type="nucleotide sequence ID" value="NZ_JBGGTQ010000009.1"/>
</dbReference>
<organism evidence="3 4">
    <name type="scientific">Kineococcus mangrovi</name>
    <dbReference type="NCBI Taxonomy" id="1660183"/>
    <lineage>
        <taxon>Bacteria</taxon>
        <taxon>Bacillati</taxon>
        <taxon>Actinomycetota</taxon>
        <taxon>Actinomycetes</taxon>
        <taxon>Kineosporiales</taxon>
        <taxon>Kineosporiaceae</taxon>
        <taxon>Kineococcus</taxon>
    </lineage>
</organism>
<protein>
    <submittedName>
        <fullName evidence="3">CU044_5270 family protein</fullName>
    </submittedName>
</protein>
<keyword evidence="2" id="KW-1133">Transmembrane helix</keyword>
<dbReference type="Proteomes" id="UP001566476">
    <property type="component" value="Unassembled WGS sequence"/>
</dbReference>
<feature type="region of interest" description="Disordered" evidence="1">
    <location>
        <begin position="66"/>
        <end position="107"/>
    </location>
</feature>
<dbReference type="EMBL" id="JBGGTQ010000009">
    <property type="protein sequence ID" value="MEZ0494094.1"/>
    <property type="molecule type" value="Genomic_DNA"/>
</dbReference>
<dbReference type="NCBIfam" id="NF038083">
    <property type="entry name" value="CU044_5270_fam"/>
    <property type="match status" value="1"/>
</dbReference>
<keyword evidence="2" id="KW-0472">Membrane</keyword>
<gene>
    <name evidence="3" type="ORF">AB2L28_17805</name>
</gene>
<dbReference type="InterPro" id="IPR047789">
    <property type="entry name" value="CU044_5270-like"/>
</dbReference>
<feature type="region of interest" description="Disordered" evidence="1">
    <location>
        <begin position="1"/>
        <end position="26"/>
    </location>
</feature>
<name>A0ABV4I8Y9_9ACTN</name>
<reference evidence="3 4" key="1">
    <citation type="submission" date="2024-07" db="EMBL/GenBank/DDBJ databases">
        <authorList>
            <person name="Thanompreechachai J."/>
            <person name="Duangmal K."/>
        </authorList>
    </citation>
    <scope>NUCLEOTIDE SEQUENCE [LARGE SCALE GENOMIC DNA]</scope>
    <source>
        <strain evidence="3 4">TBRC 1896</strain>
    </source>
</reference>
<evidence type="ECO:0000313" key="4">
    <source>
        <dbReference type="Proteomes" id="UP001566476"/>
    </source>
</evidence>
<evidence type="ECO:0000256" key="2">
    <source>
        <dbReference type="SAM" id="Phobius"/>
    </source>
</evidence>
<feature type="compositionally biased region" description="Polar residues" evidence="1">
    <location>
        <begin position="250"/>
        <end position="266"/>
    </location>
</feature>
<keyword evidence="4" id="KW-1185">Reference proteome</keyword>
<feature type="region of interest" description="Disordered" evidence="1">
    <location>
        <begin position="250"/>
        <end position="269"/>
    </location>
</feature>
<proteinExistence type="predicted"/>
<comment type="caution">
    <text evidence="3">The sequence shown here is derived from an EMBL/GenBank/DDBJ whole genome shotgun (WGS) entry which is preliminary data.</text>
</comment>
<evidence type="ECO:0000256" key="1">
    <source>
        <dbReference type="SAM" id="MobiDB-lite"/>
    </source>
</evidence>
<sequence>MSTDDRRRPVSSAQALQELRRANPVPAADVVDARTDLRASYDLDRILIGDITPDDLDVARLEEFSPQNPGARHLPGARDDSGTSVTTLRPRRDPRTPAGVGRPPWRRSGPRLAAAAVAVAVAITVGVGIAQPGSAPVARAETPPALVIDAPAARTSGTGTLQQMAQLAAAQPALPAAKWRYFCSIDYSTVTSYYRNDNGEDVTAVQVVPGRSEVWLAADGAAHRRMVSAGGSKAWSSDGTIDPSLIDPAGTTTDDVTYAGQDSAQDLPTDPVALKAQLDREEPAPEGGKVSGYLSDLYNRFSAGLPTPAQQAAIWQVLADTDDLDYLGTTTDRAGRAALVVSYDTTGTIAGQKRYQLLIDPGTGLLLAHEEIALKTSAMWAQQAPAVMGGTTWLAAASADSLDVPPATGTIPRG</sequence>
<feature type="transmembrane region" description="Helical" evidence="2">
    <location>
        <begin position="112"/>
        <end position="130"/>
    </location>
</feature>
<accession>A0ABV4I8Y9</accession>